<dbReference type="AlphaFoldDB" id="A0A4Y7JTS9"/>
<keyword evidence="2" id="KW-1185">Reference proteome</keyword>
<organism evidence="1 2">
    <name type="scientific">Papaver somniferum</name>
    <name type="common">Opium poppy</name>
    <dbReference type="NCBI Taxonomy" id="3469"/>
    <lineage>
        <taxon>Eukaryota</taxon>
        <taxon>Viridiplantae</taxon>
        <taxon>Streptophyta</taxon>
        <taxon>Embryophyta</taxon>
        <taxon>Tracheophyta</taxon>
        <taxon>Spermatophyta</taxon>
        <taxon>Magnoliopsida</taxon>
        <taxon>Ranunculales</taxon>
        <taxon>Papaveraceae</taxon>
        <taxon>Papaveroideae</taxon>
        <taxon>Papaver</taxon>
    </lineage>
</organism>
<evidence type="ECO:0000313" key="2">
    <source>
        <dbReference type="Proteomes" id="UP000316621"/>
    </source>
</evidence>
<dbReference type="EMBL" id="CM010719">
    <property type="protein sequence ID" value="RZC63351.1"/>
    <property type="molecule type" value="Genomic_DNA"/>
</dbReference>
<reference evidence="1 2" key="1">
    <citation type="journal article" date="2018" name="Science">
        <title>The opium poppy genome and morphinan production.</title>
        <authorList>
            <person name="Guo L."/>
            <person name="Winzer T."/>
            <person name="Yang X."/>
            <person name="Li Y."/>
            <person name="Ning Z."/>
            <person name="He Z."/>
            <person name="Teodor R."/>
            <person name="Lu Y."/>
            <person name="Bowser T.A."/>
            <person name="Graham I.A."/>
            <person name="Ye K."/>
        </authorList>
    </citation>
    <scope>NUCLEOTIDE SEQUENCE [LARGE SCALE GENOMIC DNA]</scope>
    <source>
        <strain evidence="2">cv. HN1</strain>
        <tissue evidence="1">Leaves</tissue>
    </source>
</reference>
<protein>
    <submittedName>
        <fullName evidence="1">Uncharacterized protein</fullName>
    </submittedName>
</protein>
<gene>
    <name evidence="1" type="ORF">C5167_025109</name>
</gene>
<evidence type="ECO:0000313" key="1">
    <source>
        <dbReference type="EMBL" id="RZC63351.1"/>
    </source>
</evidence>
<proteinExistence type="predicted"/>
<dbReference type="Proteomes" id="UP000316621">
    <property type="component" value="Chromosome 5"/>
</dbReference>
<sequence>MEVPAAEETNRISTAW</sequence>
<accession>A0A4Y7JTS9</accession>
<name>A0A4Y7JTS9_PAPSO</name>